<name>A0A417XW47_9ACTN</name>
<evidence type="ECO:0000313" key="3">
    <source>
        <dbReference type="Proteomes" id="UP000283644"/>
    </source>
</evidence>
<dbReference type="Proteomes" id="UP000283644">
    <property type="component" value="Unassembled WGS sequence"/>
</dbReference>
<dbReference type="EMBL" id="QXGH01000031">
    <property type="protein sequence ID" value="RHW24603.1"/>
    <property type="molecule type" value="Genomic_DNA"/>
</dbReference>
<feature type="transmembrane region" description="Helical" evidence="1">
    <location>
        <begin position="28"/>
        <end position="49"/>
    </location>
</feature>
<dbReference type="AlphaFoldDB" id="A0A417XW47"/>
<reference evidence="2 3" key="1">
    <citation type="submission" date="2018-09" db="EMBL/GenBank/DDBJ databases">
        <title>Genome sequencing of Nocardioides immobilis CCTCC AB 2017083 for comparison to Nocardioides silvaticus.</title>
        <authorList>
            <person name="Li C."/>
            <person name="Wang G."/>
        </authorList>
    </citation>
    <scope>NUCLEOTIDE SEQUENCE [LARGE SCALE GENOMIC DNA]</scope>
    <source>
        <strain evidence="2 3">CCTCC AB 2017083</strain>
    </source>
</reference>
<keyword evidence="1" id="KW-1133">Transmembrane helix</keyword>
<feature type="transmembrane region" description="Helical" evidence="1">
    <location>
        <begin position="93"/>
        <end position="110"/>
    </location>
</feature>
<keyword evidence="1" id="KW-0472">Membrane</keyword>
<gene>
    <name evidence="2" type="ORF">D0Z08_24110</name>
</gene>
<dbReference type="RefSeq" id="WP_118927832.1">
    <property type="nucleotide sequence ID" value="NZ_QXGH01000031.1"/>
</dbReference>
<sequence length="116" mass="12745">MADKSTRDDGVNHASLAIARVRGYVSRALWVVCLTLALILAAAAFSFALDANDENELVQLVRDLANAFDLGFFDLDEPVKKFADPNADVKTALFNYGIAAVVYLIVGRFLERIIRP</sequence>
<accession>A0A417XW47</accession>
<organism evidence="2 3">
    <name type="scientific">Nocardioides immobilis</name>
    <dbReference type="NCBI Taxonomy" id="2049295"/>
    <lineage>
        <taxon>Bacteria</taxon>
        <taxon>Bacillati</taxon>
        <taxon>Actinomycetota</taxon>
        <taxon>Actinomycetes</taxon>
        <taxon>Propionibacteriales</taxon>
        <taxon>Nocardioidaceae</taxon>
        <taxon>Nocardioides</taxon>
    </lineage>
</organism>
<dbReference type="OrthoDB" id="3828130at2"/>
<keyword evidence="1" id="KW-0812">Transmembrane</keyword>
<keyword evidence="3" id="KW-1185">Reference proteome</keyword>
<comment type="caution">
    <text evidence="2">The sequence shown here is derived from an EMBL/GenBank/DDBJ whole genome shotgun (WGS) entry which is preliminary data.</text>
</comment>
<protein>
    <submittedName>
        <fullName evidence="2">Uncharacterized protein</fullName>
    </submittedName>
</protein>
<proteinExistence type="predicted"/>
<evidence type="ECO:0000313" key="2">
    <source>
        <dbReference type="EMBL" id="RHW24603.1"/>
    </source>
</evidence>
<evidence type="ECO:0000256" key="1">
    <source>
        <dbReference type="SAM" id="Phobius"/>
    </source>
</evidence>